<dbReference type="Proteomes" id="UP001165960">
    <property type="component" value="Unassembled WGS sequence"/>
</dbReference>
<organism evidence="1 2">
    <name type="scientific">Entomophthora muscae</name>
    <dbReference type="NCBI Taxonomy" id="34485"/>
    <lineage>
        <taxon>Eukaryota</taxon>
        <taxon>Fungi</taxon>
        <taxon>Fungi incertae sedis</taxon>
        <taxon>Zoopagomycota</taxon>
        <taxon>Entomophthoromycotina</taxon>
        <taxon>Entomophthoromycetes</taxon>
        <taxon>Entomophthorales</taxon>
        <taxon>Entomophthoraceae</taxon>
        <taxon>Entomophthora</taxon>
    </lineage>
</organism>
<protein>
    <submittedName>
        <fullName evidence="1">Uncharacterized protein</fullName>
    </submittedName>
</protein>
<proteinExistence type="predicted"/>
<evidence type="ECO:0000313" key="1">
    <source>
        <dbReference type="EMBL" id="KAJ9069624.1"/>
    </source>
</evidence>
<gene>
    <name evidence="1" type="ORF">DSO57_1016626</name>
</gene>
<sequence>MKAKKNKSSALAAKSIAAPKIKNASIKKKLSPIRIKYALFDLKSGLDDPTVRGIKGVMPGTVDPKSDLFKVLPIKPEMPGLYLIPHRIVYRVPFRQDNPSYPSEPVNCAELSASFGPRLPDHYVPLIEEHHIDRLEQVCRADEQFMINEYKKNPKLEFDVFLFIRLQRLLGAVQSYRFASGVFSTKKLVVKAKRKIIRLAVSLKYIDLEEFVEVEEEPYIPPSDRSFPKRHIKYCLEPKEPKNTFALFQPTKGNLIKIVPLADGAIMQENKVGFEYSTSLTAGTPSSPAANALERLAALTDESLAQSLGKLQCHNNEPVKLTHSGLTSIAFHPTTDTLVVAAGSASGELAIWNAGLPHSEGINIVHSFNLHTGDITGLRFLPADKSKLLSSSHDGKIRIFDLGDQSISTTAKFSSLKIRNLDVSAQKPDLAYFSTSTGDIGIHDTRTSATSKYAGLFPIYPCKSNIWSLAVNPFTPHLIATASTNSCISLWDIRYIPVNRKPRNISSIKMLDSATSVQWNNQGNILACSSFGSHFHFFEASSIINSDLSPDACLAHIGHIEHKCPPLKPMYRLNAQFHPDPTIGFRVSSLTSNGNSINFYSSKTGKQLYQYNDIDLIEKTPTVMAYHPSATLSGQSDVGSALVCGTAAGSAFILF</sequence>
<dbReference type="EMBL" id="QTSX02003618">
    <property type="protein sequence ID" value="KAJ9069624.1"/>
    <property type="molecule type" value="Genomic_DNA"/>
</dbReference>
<comment type="caution">
    <text evidence="1">The sequence shown here is derived from an EMBL/GenBank/DDBJ whole genome shotgun (WGS) entry which is preliminary data.</text>
</comment>
<accession>A0ACC2T4S3</accession>
<reference evidence="1" key="1">
    <citation type="submission" date="2022-04" db="EMBL/GenBank/DDBJ databases">
        <title>Genome of the entomopathogenic fungus Entomophthora muscae.</title>
        <authorList>
            <person name="Elya C."/>
            <person name="Lovett B.R."/>
            <person name="Lee E."/>
            <person name="Macias A.M."/>
            <person name="Hajek A.E."/>
            <person name="De Bivort B.L."/>
            <person name="Kasson M.T."/>
            <person name="De Fine Licht H.H."/>
            <person name="Stajich J.E."/>
        </authorList>
    </citation>
    <scope>NUCLEOTIDE SEQUENCE</scope>
    <source>
        <strain evidence="1">Berkeley</strain>
    </source>
</reference>
<evidence type="ECO:0000313" key="2">
    <source>
        <dbReference type="Proteomes" id="UP001165960"/>
    </source>
</evidence>
<keyword evidence="2" id="KW-1185">Reference proteome</keyword>
<name>A0ACC2T4S3_9FUNG</name>